<dbReference type="RefSeq" id="WP_160943550.1">
    <property type="nucleotide sequence ID" value="NZ_CP063310.1"/>
</dbReference>
<dbReference type="EMBL" id="CP063310">
    <property type="protein sequence ID" value="QOS68936.1"/>
    <property type="molecule type" value="Genomic_DNA"/>
</dbReference>
<dbReference type="AlphaFoldDB" id="A0A6L7IYE4"/>
<gene>
    <name evidence="2" type="ORF">GS424_003500</name>
</gene>
<name>A0A6L7IYE4_9ACTN</name>
<proteinExistence type="predicted"/>
<reference evidence="2 3" key="1">
    <citation type="submission" date="2020-10" db="EMBL/GenBank/DDBJ databases">
        <title>Eggerthella sp. nov., isolated from human feces.</title>
        <authorList>
            <person name="Yajun G."/>
        </authorList>
    </citation>
    <scope>NUCLEOTIDE SEQUENCE [LARGE SCALE GENOMIC DNA]</scope>
    <source>
        <strain evidence="2 3">HF-1101</strain>
    </source>
</reference>
<dbReference type="Proteomes" id="UP000478463">
    <property type="component" value="Chromosome"/>
</dbReference>
<evidence type="ECO:0000259" key="1">
    <source>
        <dbReference type="Pfam" id="PF23750"/>
    </source>
</evidence>
<protein>
    <recommendedName>
        <fullName evidence="1">Anti-sigma factor RsgI-like middle domain-containing protein</fullName>
    </recommendedName>
</protein>
<sequence>MIDLETRVRQAFDDVTVPDDVKHRALTYIASVAEKAETVETSPAEPAPAPRKRARGRMLPLRRAVAALAACLVLAVVGFGGFAYAQPTTYVGIDVNPSIELGVNRFGIVVQAEALNSDGETLLDAVSLTGRGYAEALNLLTQSEAFSPYAQEDSYVEISVTSDDDRQAEAIRRQSDECLSALPCRGSCHAVDEGTREAATSAGMGVGRYRAALELMELDPSVTLEECASLSMHELRERIAVLSPDEAEGGDTGNGQHRHGGGGGRHGKESR</sequence>
<feature type="domain" description="Anti-sigma factor RsgI-like middle" evidence="1">
    <location>
        <begin position="89"/>
        <end position="212"/>
    </location>
</feature>
<evidence type="ECO:0000313" key="3">
    <source>
        <dbReference type="Proteomes" id="UP000478463"/>
    </source>
</evidence>
<dbReference type="Pfam" id="PF23750">
    <property type="entry name" value="RsgI_M"/>
    <property type="match status" value="1"/>
</dbReference>
<accession>A0A6L7IYE4</accession>
<organism evidence="2 3">
    <name type="scientific">Eggerthella guodeyinii</name>
    <dbReference type="NCBI Taxonomy" id="2690837"/>
    <lineage>
        <taxon>Bacteria</taxon>
        <taxon>Bacillati</taxon>
        <taxon>Actinomycetota</taxon>
        <taxon>Coriobacteriia</taxon>
        <taxon>Eggerthellales</taxon>
        <taxon>Eggerthellaceae</taxon>
        <taxon>Eggerthella</taxon>
    </lineage>
</organism>
<evidence type="ECO:0000313" key="2">
    <source>
        <dbReference type="EMBL" id="QOS68936.1"/>
    </source>
</evidence>
<dbReference type="KEGG" id="egd:GS424_003500"/>
<dbReference type="InterPro" id="IPR055431">
    <property type="entry name" value="RsgI_M"/>
</dbReference>